<dbReference type="EMBL" id="CP013232">
    <property type="protein sequence ID" value="AMO94808.1"/>
    <property type="molecule type" value="Genomic_DNA"/>
</dbReference>
<sequence>MYSRFDCKAYLFVDMKMFYGILCIQGNEKRIHSIYLQQ</sequence>
<organism evidence="1">
    <name type="scientific">Collimonas fungivorans</name>
    <dbReference type="NCBI Taxonomy" id="158899"/>
    <lineage>
        <taxon>Bacteria</taxon>
        <taxon>Pseudomonadati</taxon>
        <taxon>Pseudomonadota</taxon>
        <taxon>Betaproteobacteria</taxon>
        <taxon>Burkholderiales</taxon>
        <taxon>Oxalobacteraceae</taxon>
        <taxon>Collimonas</taxon>
    </lineage>
</organism>
<evidence type="ECO:0000313" key="2">
    <source>
        <dbReference type="Proteomes" id="UP000072421"/>
    </source>
</evidence>
<name>A0A127PAN1_9BURK</name>
<proteinExistence type="predicted"/>
<dbReference type="AlphaFoldDB" id="A0A127PAN1"/>
<reference evidence="1 2" key="1">
    <citation type="submission" date="2015-11" db="EMBL/GenBank/DDBJ databases">
        <title>Exploring the genomic traits of fungus-feeding bacterial genus Collimonas.</title>
        <authorList>
            <person name="Song C."/>
            <person name="Schmidt R."/>
            <person name="de Jager V."/>
            <person name="Krzyzanowska D."/>
            <person name="Jongedijk E."/>
            <person name="Cankar K."/>
            <person name="Beekwilder J."/>
            <person name="van Veen A."/>
            <person name="de Boer W."/>
            <person name="van Veen J.A."/>
            <person name="Garbeva P."/>
        </authorList>
    </citation>
    <scope>NUCLEOTIDE SEQUENCE [LARGE SCALE GENOMIC DNA]</scope>
    <source>
        <strain evidence="1 2">Ter6</strain>
    </source>
</reference>
<dbReference type="PATRIC" id="fig|158899.10.peg.2118"/>
<evidence type="ECO:0000313" key="1">
    <source>
        <dbReference type="EMBL" id="AMO94808.1"/>
    </source>
</evidence>
<protein>
    <submittedName>
        <fullName evidence="1">Uncharacterized protein</fullName>
    </submittedName>
</protein>
<gene>
    <name evidence="1" type="ORF">CFter6_2117</name>
</gene>
<dbReference type="Proteomes" id="UP000072421">
    <property type="component" value="Chromosome"/>
</dbReference>
<accession>A0A127PAN1</accession>